<dbReference type="PANTHER" id="PTHR43401">
    <property type="entry name" value="L-THREONINE 3-DEHYDROGENASE"/>
    <property type="match status" value="1"/>
</dbReference>
<evidence type="ECO:0000256" key="4">
    <source>
        <dbReference type="RuleBase" id="RU361277"/>
    </source>
</evidence>
<dbReference type="GO" id="GO:0016491">
    <property type="term" value="F:oxidoreductase activity"/>
    <property type="evidence" value="ECO:0007669"/>
    <property type="project" value="UniProtKB-KW"/>
</dbReference>
<dbReference type="PROSITE" id="PS00059">
    <property type="entry name" value="ADH_ZINC"/>
    <property type="match status" value="1"/>
</dbReference>
<comment type="cofactor">
    <cofactor evidence="4">
        <name>Zn(2+)</name>
        <dbReference type="ChEBI" id="CHEBI:29105"/>
    </cofactor>
</comment>
<dbReference type="EMBL" id="JAPWTK010000017">
    <property type="protein sequence ID" value="KAJ8958448.1"/>
    <property type="molecule type" value="Genomic_DNA"/>
</dbReference>
<proteinExistence type="inferred from homology"/>
<dbReference type="InterPro" id="IPR011032">
    <property type="entry name" value="GroES-like_sf"/>
</dbReference>
<organism evidence="7 8">
    <name type="scientific">Aromia moschata</name>
    <dbReference type="NCBI Taxonomy" id="1265417"/>
    <lineage>
        <taxon>Eukaryota</taxon>
        <taxon>Metazoa</taxon>
        <taxon>Ecdysozoa</taxon>
        <taxon>Arthropoda</taxon>
        <taxon>Hexapoda</taxon>
        <taxon>Insecta</taxon>
        <taxon>Pterygota</taxon>
        <taxon>Neoptera</taxon>
        <taxon>Endopterygota</taxon>
        <taxon>Coleoptera</taxon>
        <taxon>Polyphaga</taxon>
        <taxon>Cucujiformia</taxon>
        <taxon>Chrysomeloidea</taxon>
        <taxon>Cerambycidae</taxon>
        <taxon>Cerambycinae</taxon>
        <taxon>Callichromatini</taxon>
        <taxon>Aromia</taxon>
    </lineage>
</organism>
<keyword evidence="8" id="KW-1185">Reference proteome</keyword>
<accession>A0AAV8Z3G8</accession>
<dbReference type="GO" id="GO:0008270">
    <property type="term" value="F:zinc ion binding"/>
    <property type="evidence" value="ECO:0007669"/>
    <property type="project" value="InterPro"/>
</dbReference>
<sequence>MEAIQFTGKYKKLELKTVPIPKITKANEVLVRVAYSGICGTDLHSILGASPWTPEYTFTLGHEFSGTVVDVGPDVKTFKKGDKVAIDPNEGCQSCEFCHSGNQHYCPVGAISNPIGVGYKDGGWAEYALVPTTLLHKLPNSVTLEQAALAEPLSCIAHGWDLLSPITVGMKILITGAGIIGNLWVCVLHLQGHKNVTVSEPNPLRLDLLRKLNTGYNLITPEQLKKNQEADSAYLFDLIIDCSGYPPAIEHAVTLLNSGGKLCCFGVAPPNAEIKIKPFQIYMQELKIFGVHINLFSFPKALGLLEAMGERYLSYENLGIKTFALKDYEKALEEMRLGSVAKAMFEI</sequence>
<comment type="caution">
    <text evidence="7">The sequence shown here is derived from an EMBL/GenBank/DDBJ whole genome shotgun (WGS) entry which is preliminary data.</text>
</comment>
<dbReference type="AlphaFoldDB" id="A0AAV8Z3G8"/>
<dbReference type="SUPFAM" id="SSF50129">
    <property type="entry name" value="GroES-like"/>
    <property type="match status" value="1"/>
</dbReference>
<evidence type="ECO:0000313" key="7">
    <source>
        <dbReference type="EMBL" id="KAJ8958448.1"/>
    </source>
</evidence>
<dbReference type="InterPro" id="IPR036291">
    <property type="entry name" value="NAD(P)-bd_dom_sf"/>
</dbReference>
<dbReference type="InterPro" id="IPR050129">
    <property type="entry name" value="Zn_alcohol_dh"/>
</dbReference>
<dbReference type="PANTHER" id="PTHR43401:SF2">
    <property type="entry name" value="L-THREONINE 3-DEHYDROGENASE"/>
    <property type="match status" value="1"/>
</dbReference>
<dbReference type="InterPro" id="IPR013149">
    <property type="entry name" value="ADH-like_C"/>
</dbReference>
<evidence type="ECO:0000256" key="1">
    <source>
        <dbReference type="ARBA" id="ARBA00022723"/>
    </source>
</evidence>
<feature type="domain" description="Alcohol dehydrogenase-like C-terminal" evidence="5">
    <location>
        <begin position="180"/>
        <end position="305"/>
    </location>
</feature>
<evidence type="ECO:0000256" key="2">
    <source>
        <dbReference type="ARBA" id="ARBA00022833"/>
    </source>
</evidence>
<dbReference type="InterPro" id="IPR002328">
    <property type="entry name" value="ADH_Zn_CS"/>
</dbReference>
<feature type="domain" description="Alcohol dehydrogenase-like N-terminal" evidence="6">
    <location>
        <begin position="26"/>
        <end position="139"/>
    </location>
</feature>
<evidence type="ECO:0000259" key="5">
    <source>
        <dbReference type="Pfam" id="PF00107"/>
    </source>
</evidence>
<dbReference type="InterPro" id="IPR013154">
    <property type="entry name" value="ADH-like_N"/>
</dbReference>
<dbReference type="Gene3D" id="3.90.180.10">
    <property type="entry name" value="Medium-chain alcohol dehydrogenases, catalytic domain"/>
    <property type="match status" value="1"/>
</dbReference>
<keyword evidence="2 4" id="KW-0862">Zinc</keyword>
<keyword evidence="3" id="KW-0560">Oxidoreductase</keyword>
<dbReference type="SUPFAM" id="SSF51735">
    <property type="entry name" value="NAD(P)-binding Rossmann-fold domains"/>
    <property type="match status" value="1"/>
</dbReference>
<name>A0AAV8Z3G8_9CUCU</name>
<protein>
    <submittedName>
        <fullName evidence="7">Uncharacterized protein</fullName>
    </submittedName>
</protein>
<reference evidence="7" key="1">
    <citation type="journal article" date="2023" name="Insect Mol. Biol.">
        <title>Genome sequencing provides insights into the evolution of gene families encoding plant cell wall-degrading enzymes in longhorned beetles.</title>
        <authorList>
            <person name="Shin N.R."/>
            <person name="Okamura Y."/>
            <person name="Kirsch R."/>
            <person name="Pauchet Y."/>
        </authorList>
    </citation>
    <scope>NUCLEOTIDE SEQUENCE</scope>
    <source>
        <strain evidence="7">AMC_N1</strain>
    </source>
</reference>
<dbReference type="Pfam" id="PF00107">
    <property type="entry name" value="ADH_zinc_N"/>
    <property type="match status" value="1"/>
</dbReference>
<gene>
    <name evidence="7" type="ORF">NQ318_002235</name>
</gene>
<evidence type="ECO:0000259" key="6">
    <source>
        <dbReference type="Pfam" id="PF08240"/>
    </source>
</evidence>
<evidence type="ECO:0000256" key="3">
    <source>
        <dbReference type="ARBA" id="ARBA00023002"/>
    </source>
</evidence>
<evidence type="ECO:0000313" key="8">
    <source>
        <dbReference type="Proteomes" id="UP001162162"/>
    </source>
</evidence>
<keyword evidence="1 4" id="KW-0479">Metal-binding</keyword>
<dbReference type="Gene3D" id="3.40.50.720">
    <property type="entry name" value="NAD(P)-binding Rossmann-like Domain"/>
    <property type="match status" value="1"/>
</dbReference>
<dbReference type="Proteomes" id="UP001162162">
    <property type="component" value="Unassembled WGS sequence"/>
</dbReference>
<dbReference type="Pfam" id="PF08240">
    <property type="entry name" value="ADH_N"/>
    <property type="match status" value="1"/>
</dbReference>
<comment type="similarity">
    <text evidence="4">Belongs to the zinc-containing alcohol dehydrogenase family.</text>
</comment>